<keyword evidence="2" id="KW-1185">Reference proteome</keyword>
<proteinExistence type="predicted"/>
<dbReference type="EMBL" id="JAAIKT010000117">
    <property type="protein sequence ID" value="NEW77405.1"/>
    <property type="molecule type" value="Genomic_DNA"/>
</dbReference>
<comment type="caution">
    <text evidence="1">The sequence shown here is derived from an EMBL/GenBank/DDBJ whole genome shotgun (WGS) entry which is preliminary data.</text>
</comment>
<evidence type="ECO:0000313" key="2">
    <source>
        <dbReference type="Proteomes" id="UP000476310"/>
    </source>
</evidence>
<evidence type="ECO:0000313" key="1">
    <source>
        <dbReference type="EMBL" id="NEW77405.1"/>
    </source>
</evidence>
<name>A0A6G4AVK7_9ACTN</name>
<sequence>MLSRARVTSVGVVDIQPDALAARRCTVHPPLQFMDEVSNEPHWGRVARPRPGRRYRFRPGHWCVGELEHEHRGRDFVALRARGRCS</sequence>
<dbReference type="AlphaFoldDB" id="A0A6G4AVK7"/>
<dbReference type="Proteomes" id="UP000476310">
    <property type="component" value="Unassembled WGS sequence"/>
</dbReference>
<dbReference type="RefSeq" id="WP_164436773.1">
    <property type="nucleotide sequence ID" value="NZ_JAAIKT010000117.1"/>
</dbReference>
<gene>
    <name evidence="1" type="ORF">G4H13_45620</name>
</gene>
<protein>
    <submittedName>
        <fullName evidence="1">Uncharacterized protein</fullName>
    </submittedName>
</protein>
<accession>A0A6G4AVK7</accession>
<organism evidence="1 2">
    <name type="scientific">Streptomyces rhizosphaericus</name>
    <dbReference type="NCBI Taxonomy" id="114699"/>
    <lineage>
        <taxon>Bacteria</taxon>
        <taxon>Bacillati</taxon>
        <taxon>Actinomycetota</taxon>
        <taxon>Actinomycetes</taxon>
        <taxon>Kitasatosporales</taxon>
        <taxon>Streptomycetaceae</taxon>
        <taxon>Streptomyces</taxon>
        <taxon>Streptomyces violaceusniger group</taxon>
    </lineage>
</organism>
<reference evidence="1" key="1">
    <citation type="submission" date="2020-02" db="EMBL/GenBank/DDBJ databases">
        <title>A new Streptomyces sp. for controlling soil-borne diseases.</title>
        <authorList>
            <person name="Li X."/>
            <person name="Tian Y."/>
            <person name="Gao K."/>
        </authorList>
    </citation>
    <scope>NUCLEOTIDE SEQUENCE [LARGE SCALE GENOMIC DNA]</scope>
    <source>
        <strain evidence="1">0250</strain>
    </source>
</reference>